<name>A0ABN3D3B3_9ACTN</name>
<evidence type="ECO:0000313" key="3">
    <source>
        <dbReference type="Proteomes" id="UP001499843"/>
    </source>
</evidence>
<protein>
    <submittedName>
        <fullName evidence="2">Uncharacterized protein</fullName>
    </submittedName>
</protein>
<evidence type="ECO:0000313" key="2">
    <source>
        <dbReference type="EMBL" id="GAA2216342.1"/>
    </source>
</evidence>
<sequence>MKLETLHGVACGFVFGLLHREHIVGEDFPYLKQPGQHVFLGNALALSYVLLNKSPVGDAALILQSPLCIDAILLASTVSKPHSQEGHDYGGKSSPALKVVRQRRSTHSVTSQGAMSGTL</sequence>
<proteinExistence type="predicted"/>
<evidence type="ECO:0000256" key="1">
    <source>
        <dbReference type="SAM" id="MobiDB-lite"/>
    </source>
</evidence>
<reference evidence="2 3" key="1">
    <citation type="journal article" date="2019" name="Int. J. Syst. Evol. Microbiol.">
        <title>The Global Catalogue of Microorganisms (GCM) 10K type strain sequencing project: providing services to taxonomists for standard genome sequencing and annotation.</title>
        <authorList>
            <consortium name="The Broad Institute Genomics Platform"/>
            <consortium name="The Broad Institute Genome Sequencing Center for Infectious Disease"/>
            <person name="Wu L."/>
            <person name="Ma J."/>
        </authorList>
    </citation>
    <scope>NUCLEOTIDE SEQUENCE [LARGE SCALE GENOMIC DNA]</scope>
    <source>
        <strain evidence="2 3">JCM 16114</strain>
    </source>
</reference>
<accession>A0ABN3D3B3</accession>
<feature type="region of interest" description="Disordered" evidence="1">
    <location>
        <begin position="81"/>
        <end position="119"/>
    </location>
</feature>
<gene>
    <name evidence="2" type="ORF">GCM10009850_118110</name>
</gene>
<dbReference type="EMBL" id="BAAAQX010000066">
    <property type="protein sequence ID" value="GAA2216342.1"/>
    <property type="molecule type" value="Genomic_DNA"/>
</dbReference>
<comment type="caution">
    <text evidence="2">The sequence shown here is derived from an EMBL/GenBank/DDBJ whole genome shotgun (WGS) entry which is preliminary data.</text>
</comment>
<organism evidence="2 3">
    <name type="scientific">Nonomuraea monospora</name>
    <dbReference type="NCBI Taxonomy" id="568818"/>
    <lineage>
        <taxon>Bacteria</taxon>
        <taxon>Bacillati</taxon>
        <taxon>Actinomycetota</taxon>
        <taxon>Actinomycetes</taxon>
        <taxon>Streptosporangiales</taxon>
        <taxon>Streptosporangiaceae</taxon>
        <taxon>Nonomuraea</taxon>
    </lineage>
</organism>
<feature type="compositionally biased region" description="Polar residues" evidence="1">
    <location>
        <begin position="107"/>
        <end position="119"/>
    </location>
</feature>
<dbReference type="Proteomes" id="UP001499843">
    <property type="component" value="Unassembled WGS sequence"/>
</dbReference>
<keyword evidence="3" id="KW-1185">Reference proteome</keyword>